<dbReference type="EMBL" id="CAADRP010002274">
    <property type="protein sequence ID" value="VFU65143.1"/>
    <property type="molecule type" value="Genomic_DNA"/>
</dbReference>
<proteinExistence type="predicted"/>
<dbReference type="GO" id="GO:0046983">
    <property type="term" value="F:protein dimerization activity"/>
    <property type="evidence" value="ECO:0007669"/>
    <property type="project" value="InterPro"/>
</dbReference>
<protein>
    <recommendedName>
        <fullName evidence="10">MADS-box domain-containing protein</fullName>
    </recommendedName>
</protein>
<dbReference type="GO" id="GO:0000977">
    <property type="term" value="F:RNA polymerase II transcription regulatory region sequence-specific DNA binding"/>
    <property type="evidence" value="ECO:0007669"/>
    <property type="project" value="InterPro"/>
</dbReference>
<evidence type="ECO:0000256" key="4">
    <source>
        <dbReference type="ARBA" id="ARBA00023163"/>
    </source>
</evidence>
<dbReference type="PROSITE" id="PS51297">
    <property type="entry name" value="K_BOX"/>
    <property type="match status" value="1"/>
</dbReference>
<dbReference type="GO" id="GO:0045944">
    <property type="term" value="P:positive regulation of transcription by RNA polymerase II"/>
    <property type="evidence" value="ECO:0007669"/>
    <property type="project" value="InterPro"/>
</dbReference>
<dbReference type="InterPro" id="IPR050142">
    <property type="entry name" value="MADS-box/MEF2_TF"/>
</dbReference>
<keyword evidence="2" id="KW-0805">Transcription regulation</keyword>
<keyword evidence="3" id="KW-0238">DNA-binding</keyword>
<dbReference type="GO" id="GO:0003700">
    <property type="term" value="F:DNA-binding transcription factor activity"/>
    <property type="evidence" value="ECO:0007669"/>
    <property type="project" value="InterPro"/>
</dbReference>
<dbReference type="InterPro" id="IPR033896">
    <property type="entry name" value="MEF2-like_N"/>
</dbReference>
<feature type="coiled-coil region" evidence="6">
    <location>
        <begin position="122"/>
        <end position="171"/>
    </location>
</feature>
<dbReference type="InterPro" id="IPR002487">
    <property type="entry name" value="TF_Kbox"/>
</dbReference>
<accession>A0A6N2NL84</accession>
<feature type="domain" description="MADS-box" evidence="7">
    <location>
        <begin position="1"/>
        <end position="61"/>
    </location>
</feature>
<dbReference type="PRINTS" id="PR00404">
    <property type="entry name" value="MADSDOMAIN"/>
</dbReference>
<dbReference type="InterPro" id="IPR036879">
    <property type="entry name" value="TF_MADSbox_sf"/>
</dbReference>
<dbReference type="FunFam" id="3.40.1810.10:FF:000003">
    <property type="entry name" value="MADS-box transcription factor MADS-MC"/>
    <property type="match status" value="1"/>
</dbReference>
<dbReference type="GO" id="GO:0005634">
    <property type="term" value="C:nucleus"/>
    <property type="evidence" value="ECO:0007669"/>
    <property type="project" value="UniProtKB-SubCell"/>
</dbReference>
<keyword evidence="6" id="KW-0175">Coiled coil</keyword>
<evidence type="ECO:0000256" key="3">
    <source>
        <dbReference type="ARBA" id="ARBA00023125"/>
    </source>
</evidence>
<dbReference type="Gene3D" id="3.40.1810.10">
    <property type="entry name" value="Transcription factor, MADS-box"/>
    <property type="match status" value="1"/>
</dbReference>
<dbReference type="SMART" id="SM00432">
    <property type="entry name" value="MADS"/>
    <property type="match status" value="1"/>
</dbReference>
<dbReference type="PROSITE" id="PS50066">
    <property type="entry name" value="MADS_BOX_2"/>
    <property type="match status" value="1"/>
</dbReference>
<evidence type="ECO:0000313" key="9">
    <source>
        <dbReference type="EMBL" id="VFU65143.1"/>
    </source>
</evidence>
<dbReference type="AlphaFoldDB" id="A0A6N2NL84"/>
<dbReference type="Pfam" id="PF01486">
    <property type="entry name" value="K-box"/>
    <property type="match status" value="1"/>
</dbReference>
<evidence type="ECO:0000259" key="7">
    <source>
        <dbReference type="PROSITE" id="PS50066"/>
    </source>
</evidence>
<dbReference type="CDD" id="cd00265">
    <property type="entry name" value="MADS_MEF2_like"/>
    <property type="match status" value="1"/>
</dbReference>
<comment type="subcellular location">
    <subcellularLocation>
        <location evidence="1">Nucleus</location>
    </subcellularLocation>
</comment>
<organism evidence="9">
    <name type="scientific">Salix viminalis</name>
    <name type="common">Common osier</name>
    <name type="synonym">Basket willow</name>
    <dbReference type="NCBI Taxonomy" id="40686"/>
    <lineage>
        <taxon>Eukaryota</taxon>
        <taxon>Viridiplantae</taxon>
        <taxon>Streptophyta</taxon>
        <taxon>Embryophyta</taxon>
        <taxon>Tracheophyta</taxon>
        <taxon>Spermatophyta</taxon>
        <taxon>Magnoliopsida</taxon>
        <taxon>eudicotyledons</taxon>
        <taxon>Gunneridae</taxon>
        <taxon>Pentapetalae</taxon>
        <taxon>rosids</taxon>
        <taxon>fabids</taxon>
        <taxon>Malpighiales</taxon>
        <taxon>Salicaceae</taxon>
        <taxon>Saliceae</taxon>
        <taxon>Salix</taxon>
    </lineage>
</organism>
<evidence type="ECO:0000256" key="5">
    <source>
        <dbReference type="ARBA" id="ARBA00023242"/>
    </source>
</evidence>
<evidence type="ECO:0000256" key="1">
    <source>
        <dbReference type="ARBA" id="ARBA00004123"/>
    </source>
</evidence>
<dbReference type="InterPro" id="IPR002100">
    <property type="entry name" value="TF_MADSbox"/>
</dbReference>
<dbReference type="PROSITE" id="PS00350">
    <property type="entry name" value="MADS_BOX_1"/>
    <property type="match status" value="1"/>
</dbReference>
<evidence type="ECO:0000256" key="6">
    <source>
        <dbReference type="SAM" id="Coils"/>
    </source>
</evidence>
<feature type="domain" description="K-box" evidence="8">
    <location>
        <begin position="88"/>
        <end position="178"/>
    </location>
</feature>
<dbReference type="PANTHER" id="PTHR48019">
    <property type="entry name" value="SERUM RESPONSE FACTOR HOMOLOG"/>
    <property type="match status" value="1"/>
</dbReference>
<evidence type="ECO:0008006" key="10">
    <source>
        <dbReference type="Google" id="ProtNLM"/>
    </source>
</evidence>
<dbReference type="SUPFAM" id="SSF55455">
    <property type="entry name" value="SRF-like"/>
    <property type="match status" value="1"/>
</dbReference>
<evidence type="ECO:0000259" key="8">
    <source>
        <dbReference type="PROSITE" id="PS51297"/>
    </source>
</evidence>
<evidence type="ECO:0000256" key="2">
    <source>
        <dbReference type="ARBA" id="ARBA00023015"/>
    </source>
</evidence>
<dbReference type="Pfam" id="PF00319">
    <property type="entry name" value="SRF-TF"/>
    <property type="match status" value="1"/>
</dbReference>
<reference evidence="9" key="1">
    <citation type="submission" date="2019-03" db="EMBL/GenBank/DDBJ databases">
        <authorList>
            <person name="Mank J."/>
            <person name="Almeida P."/>
        </authorList>
    </citation>
    <scope>NUCLEOTIDE SEQUENCE</scope>
    <source>
        <strain evidence="9">78183</strain>
    </source>
</reference>
<keyword evidence="4" id="KW-0804">Transcription</keyword>
<name>A0A6N2NL84_SALVM</name>
<sequence>MVRGKIQMRRIENASSRQVTFSKRRNGLLKKARELSVLCDAEVAVIIFSQNGKLYEFASTDKMQNTIERYRINAKQGYTDRIDVELYKEQLRYESENMARKIEIIKMSQRKLLGKDLDPCSSEELQEISRQLEISLNNIRARKDWLFKEQIEQLQAKERLLLEENARLSKQCDAQPWLQISTQPNQAVPYLSSCSKSSDVETELFIGVPQMRCL</sequence>
<keyword evidence="5" id="KW-0539">Nucleus</keyword>
<gene>
    <name evidence="9" type="ORF">SVIM_LOCUS499697</name>
</gene>